<evidence type="ECO:0000313" key="5">
    <source>
        <dbReference type="Proteomes" id="UP001596163"/>
    </source>
</evidence>
<keyword evidence="5" id="KW-1185">Reference proteome</keyword>
<dbReference type="Proteomes" id="UP001596163">
    <property type="component" value="Unassembled WGS sequence"/>
</dbReference>
<evidence type="ECO:0000256" key="1">
    <source>
        <dbReference type="SAM" id="MobiDB-lite"/>
    </source>
</evidence>
<keyword evidence="2" id="KW-0472">Membrane</keyword>
<sequence>MYCILKANKINKKSLFILFVSIFFLFVSCLNFLHFQLPSFSQTGNETNPEAGSVGNFEFVKDEIAKQGFYKENLEDNSSESSQYAFSEYPEENEILLEDVMNSINQQLSQKSREANFKEILNTTFFNEDQSPEYFENRVDKLVVLFNQGSGLDLITEIRSAEEMNGLVAAYALPDRGGNGKIYINKEFLAERFTRDLVELVMFEEYGHAIDYFLNGDQDTPGDEGRAFAYAFTGSKLSPELNKERGQGHSDHFYLAIDGMSVPVEAATPPVNWTVQASITDYSFSSYSGTNPAQGQNVYDFGPGGIVEHSYPLDIYENLLFSNTSNGGVQNFDISKVELGYNSDFLIFKMTVGGPNATTATINKGYYYFELEAGDGEANRPDYFLEYAHQENNSLSQTAWSDGSSSRFKLYRDSNNDVGGSSVTASNRSSGSAGDGYNQDVSLSSQDGWYRVNGRTLEVAFSLARIGITGSAVSDFSVGVRAWASQSSTIDKSKMLWHDQNNSSDLSGGSFDNTNTADVFTWTRVGPGAGGSPPSINPGASDIIVNEASPYAIFPIKGIGAGQTINLAIQATGSGTGHAILAGNTGADLTSTIEYSEDNGATWSTYNGTSFTSTVSFLTTGTTALLVRVGIVNDSPPVFEGAETFRLAVTTPGGTATANGTIIDDGTGTIFNANGTVNNTAIKDNDNASFTITPNPAAGATDNGKLVTTEAAGPLKTNTFTIVLDSQPSGNVIITLTGLDATEGSLSTTTLTFTSANWNVPQTVTVTGVDDSITDGDITYTLTATATGGGYSGQTKTIQVINKEILSNDPKISFVKSGVYNAASGTITYTFTVTNTGNVTVSGIEIDDEQIGVTGLAISPST</sequence>
<name>A0ABW0BZ21_9BACT</name>
<dbReference type="PROSITE" id="PS51257">
    <property type="entry name" value="PROKAR_LIPOPROTEIN"/>
    <property type="match status" value="1"/>
</dbReference>
<dbReference type="RefSeq" id="WP_377916866.1">
    <property type="nucleotide sequence ID" value="NZ_JBHSKS010000014.1"/>
</dbReference>
<feature type="transmembrane region" description="Helical" evidence="2">
    <location>
        <begin position="15"/>
        <end position="35"/>
    </location>
</feature>
<feature type="region of interest" description="Disordered" evidence="1">
    <location>
        <begin position="417"/>
        <end position="438"/>
    </location>
</feature>
<feature type="compositionally biased region" description="Polar residues" evidence="1">
    <location>
        <begin position="417"/>
        <end position="432"/>
    </location>
</feature>
<evidence type="ECO:0000256" key="2">
    <source>
        <dbReference type="SAM" id="Phobius"/>
    </source>
</evidence>
<keyword evidence="2" id="KW-1133">Transmembrane helix</keyword>
<dbReference type="Pfam" id="PF24346">
    <property type="entry name" value="DUF7507"/>
    <property type="match status" value="1"/>
</dbReference>
<comment type="caution">
    <text evidence="4">The sequence shown here is derived from an EMBL/GenBank/DDBJ whole genome shotgun (WGS) entry which is preliminary data.</text>
</comment>
<evidence type="ECO:0000259" key="3">
    <source>
        <dbReference type="Pfam" id="PF24346"/>
    </source>
</evidence>
<accession>A0ABW0BZ21</accession>
<feature type="non-terminal residue" evidence="4">
    <location>
        <position position="862"/>
    </location>
</feature>
<reference evidence="5" key="1">
    <citation type="journal article" date="2019" name="Int. J. Syst. Evol. Microbiol.">
        <title>The Global Catalogue of Microorganisms (GCM) 10K type strain sequencing project: providing services to taxonomists for standard genome sequencing and annotation.</title>
        <authorList>
            <consortium name="The Broad Institute Genomics Platform"/>
            <consortium name="The Broad Institute Genome Sequencing Center for Infectious Disease"/>
            <person name="Wu L."/>
            <person name="Ma J."/>
        </authorList>
    </citation>
    <scope>NUCLEOTIDE SEQUENCE [LARGE SCALE GENOMIC DNA]</scope>
    <source>
        <strain evidence="5">CGMCC 1.7030</strain>
    </source>
</reference>
<feature type="domain" description="DUF7507" evidence="3">
    <location>
        <begin position="810"/>
        <end position="857"/>
    </location>
</feature>
<dbReference type="InterPro" id="IPR055354">
    <property type="entry name" value="DUF7507"/>
</dbReference>
<organism evidence="4 5">
    <name type="scientific">Algoriphagus aquatilis</name>
    <dbReference type="NCBI Taxonomy" id="490186"/>
    <lineage>
        <taxon>Bacteria</taxon>
        <taxon>Pseudomonadati</taxon>
        <taxon>Bacteroidota</taxon>
        <taxon>Cytophagia</taxon>
        <taxon>Cytophagales</taxon>
        <taxon>Cyclobacteriaceae</taxon>
        <taxon>Algoriphagus</taxon>
    </lineage>
</organism>
<proteinExistence type="predicted"/>
<dbReference type="EMBL" id="JBHSKS010000014">
    <property type="protein sequence ID" value="MFC5193172.1"/>
    <property type="molecule type" value="Genomic_DNA"/>
</dbReference>
<gene>
    <name evidence="4" type="ORF">ACFPIK_15480</name>
</gene>
<protein>
    <recommendedName>
        <fullName evidence="3">DUF7507 domain-containing protein</fullName>
    </recommendedName>
</protein>
<evidence type="ECO:0000313" key="4">
    <source>
        <dbReference type="EMBL" id="MFC5193172.1"/>
    </source>
</evidence>
<keyword evidence="2" id="KW-0812">Transmembrane</keyword>